<feature type="region of interest" description="Disordered" evidence="1">
    <location>
        <begin position="252"/>
        <end position="433"/>
    </location>
</feature>
<evidence type="ECO:0000313" key="2">
    <source>
        <dbReference type="EMBL" id="OLN97818.1"/>
    </source>
</evidence>
<dbReference type="EMBL" id="MPGH01000002">
    <property type="protein sequence ID" value="OLN97818.1"/>
    <property type="molecule type" value="Genomic_DNA"/>
</dbReference>
<feature type="region of interest" description="Disordered" evidence="1">
    <location>
        <begin position="445"/>
        <end position="599"/>
    </location>
</feature>
<feature type="compositionally biased region" description="Low complexity" evidence="1">
    <location>
        <begin position="368"/>
        <end position="377"/>
    </location>
</feature>
<evidence type="ECO:0000256" key="1">
    <source>
        <dbReference type="SAM" id="MobiDB-lite"/>
    </source>
</evidence>
<accession>A0A1Q8S8N8</accession>
<comment type="caution">
    <text evidence="2">The sequence shown here is derived from an EMBL/GenBank/DDBJ whole genome shotgun (WGS) entry which is preliminary data.</text>
</comment>
<gene>
    <name evidence="2" type="ORF">CCHL11_02633</name>
</gene>
<feature type="compositionally biased region" description="Acidic residues" evidence="1">
    <location>
        <begin position="470"/>
        <end position="480"/>
    </location>
</feature>
<keyword evidence="3" id="KW-1185">Reference proteome</keyword>
<dbReference type="GO" id="GO:0003676">
    <property type="term" value="F:nucleic acid binding"/>
    <property type="evidence" value="ECO:0007669"/>
    <property type="project" value="InterPro"/>
</dbReference>
<feature type="compositionally biased region" description="Low complexity" evidence="1">
    <location>
        <begin position="198"/>
        <end position="213"/>
    </location>
</feature>
<dbReference type="Proteomes" id="UP000186583">
    <property type="component" value="Unassembled WGS sequence"/>
</dbReference>
<feature type="region of interest" description="Disordered" evidence="1">
    <location>
        <begin position="97"/>
        <end position="135"/>
    </location>
</feature>
<dbReference type="InterPro" id="IPR035979">
    <property type="entry name" value="RBD_domain_sf"/>
</dbReference>
<dbReference type="OrthoDB" id="3595585at2759"/>
<evidence type="ECO:0000313" key="3">
    <source>
        <dbReference type="Proteomes" id="UP000186583"/>
    </source>
</evidence>
<feature type="compositionally biased region" description="Acidic residues" evidence="1">
    <location>
        <begin position="326"/>
        <end position="342"/>
    </location>
</feature>
<protein>
    <recommendedName>
        <fullName evidence="4">Suppressor protein SRP40</fullName>
    </recommendedName>
</protein>
<feature type="compositionally biased region" description="Basic and acidic residues" evidence="1">
    <location>
        <begin position="154"/>
        <end position="175"/>
    </location>
</feature>
<evidence type="ECO:0008006" key="4">
    <source>
        <dbReference type="Google" id="ProtNLM"/>
    </source>
</evidence>
<feature type="compositionally biased region" description="Low complexity" evidence="1">
    <location>
        <begin position="284"/>
        <end position="298"/>
    </location>
</feature>
<feature type="compositionally biased region" description="Basic residues" evidence="1">
    <location>
        <begin position="576"/>
        <end position="599"/>
    </location>
</feature>
<feature type="region of interest" description="Disordered" evidence="1">
    <location>
        <begin position="150"/>
        <end position="233"/>
    </location>
</feature>
<feature type="compositionally biased region" description="Acidic residues" evidence="1">
    <location>
        <begin position="525"/>
        <end position="537"/>
    </location>
</feature>
<feature type="compositionally biased region" description="Acidic residues" evidence="1">
    <location>
        <begin position="378"/>
        <end position="392"/>
    </location>
</feature>
<reference evidence="2 3" key="1">
    <citation type="submission" date="2016-11" db="EMBL/GenBank/DDBJ databases">
        <title>Draft Genome Assembly of Colletotrichum chlorophyti a pathogen of herbaceous plants.</title>
        <authorList>
            <person name="Gan P."/>
            <person name="Narusaka M."/>
            <person name="Tsushima A."/>
            <person name="Narusaka Y."/>
            <person name="Takano Y."/>
            <person name="Shirasu K."/>
        </authorList>
    </citation>
    <scope>NUCLEOTIDE SEQUENCE [LARGE SCALE GENOMIC DNA]</scope>
    <source>
        <strain evidence="2 3">NTL11</strain>
    </source>
</reference>
<dbReference type="AlphaFoldDB" id="A0A1Q8S8N8"/>
<dbReference type="STRING" id="708187.A0A1Q8S8N8"/>
<proteinExistence type="predicted"/>
<organism evidence="2 3">
    <name type="scientific">Colletotrichum chlorophyti</name>
    <dbReference type="NCBI Taxonomy" id="708187"/>
    <lineage>
        <taxon>Eukaryota</taxon>
        <taxon>Fungi</taxon>
        <taxon>Dikarya</taxon>
        <taxon>Ascomycota</taxon>
        <taxon>Pezizomycotina</taxon>
        <taxon>Sordariomycetes</taxon>
        <taxon>Hypocreomycetidae</taxon>
        <taxon>Glomerellales</taxon>
        <taxon>Glomerellaceae</taxon>
        <taxon>Colletotrichum</taxon>
    </lineage>
</organism>
<sequence>MPPSAAAFAPDPAADPSDVSSAYTRLHISPFDQDLSKIVLSSAVLPKARNISYHTIETFPEKRYGFVELPAEDAEKIKKKLNGAVLKGVKMRIDKARPEQKYLPVAEDEEATGKKRKKKSVEKEERKKQKRDLDVIEGVELRDRKVKRGWTVPEEAKIREKKSKKDKEKDKGKKDKKDKHKKREERSKYTDKEECLLKTKLPAKLPAAATATTEPEEEADRKKKKKTKSREIVVHEFEKTTKFPSFLKATKPAPAESLTTEFIEGKGWVDTQGNVIEPAKTRRTATAPAPESKPGKSPKASKKAKTTPPPQTKEEDDSTSSSGTSSDEDTSSDDSSDEDTEAVEAKPATPANKSQVSKPAPPVEDDTTSSSGTSSDESSSDDSSDEEMEDADNAPPAAALESPVSALKAESRPRSSGSNVSLSIKIPPPATPAKVHPLEALYKRQKPDDNSTPQAVKEAEPFSFFGAGGDNDDLEEDDVDAPASQLPMTPFTKQEFEWRNVRSAAPTPDTAYPNRTKPFWAIGHDDEEEEEDEETQEEVQATLNEEQEPEAEDSGPATDFQKWFWENRRNLNQSWMKRRKTAAKEKRHKDNKSRASKAV</sequence>
<feature type="compositionally biased region" description="Basic and acidic residues" evidence="1">
    <location>
        <begin position="121"/>
        <end position="135"/>
    </location>
</feature>
<dbReference type="SUPFAM" id="SSF54928">
    <property type="entry name" value="RNA-binding domain, RBD"/>
    <property type="match status" value="1"/>
</dbReference>
<feature type="compositionally biased region" description="Basic and acidic residues" evidence="1">
    <location>
        <begin position="184"/>
        <end position="197"/>
    </location>
</feature>
<name>A0A1Q8S8N8_9PEZI</name>